<dbReference type="PANTHER" id="PTHR33112">
    <property type="entry name" value="DOMAIN PROTEIN, PUTATIVE-RELATED"/>
    <property type="match status" value="1"/>
</dbReference>
<accession>A7UW00</accession>
<protein>
    <recommendedName>
        <fullName evidence="1">Heterokaryon incompatibility domain-containing protein</fullName>
    </recommendedName>
</protein>
<dbReference type="Pfam" id="PF06985">
    <property type="entry name" value="HET"/>
    <property type="match status" value="1"/>
</dbReference>
<evidence type="ECO:0000313" key="2">
    <source>
        <dbReference type="EMBL" id="EDO65472.1"/>
    </source>
</evidence>
<dbReference type="InterPro" id="IPR010730">
    <property type="entry name" value="HET"/>
</dbReference>
<evidence type="ECO:0000259" key="1">
    <source>
        <dbReference type="Pfam" id="PF06985"/>
    </source>
</evidence>
<keyword evidence="3" id="KW-1185">Reference proteome</keyword>
<dbReference type="PaxDb" id="5141-EFNCRP00000001070"/>
<dbReference type="OrthoDB" id="5428863at2759"/>
<proteinExistence type="predicted"/>
<dbReference type="RefSeq" id="XP_001728563.1">
    <property type="nucleotide sequence ID" value="XM_001728511.2"/>
</dbReference>
<organism evidence="2 3">
    <name type="scientific">Neurospora crassa (strain ATCC 24698 / 74-OR23-1A / CBS 708.71 / DSM 1257 / FGSC 987)</name>
    <dbReference type="NCBI Taxonomy" id="367110"/>
    <lineage>
        <taxon>Eukaryota</taxon>
        <taxon>Fungi</taxon>
        <taxon>Dikarya</taxon>
        <taxon>Ascomycota</taxon>
        <taxon>Pezizomycotina</taxon>
        <taxon>Sordariomycetes</taxon>
        <taxon>Sordariomycetidae</taxon>
        <taxon>Sordariales</taxon>
        <taxon>Sordariaceae</taxon>
        <taxon>Neurospora</taxon>
    </lineage>
</organism>
<dbReference type="KEGG" id="ncr:NCU11211"/>
<dbReference type="AlphaFoldDB" id="A7UW00"/>
<dbReference type="InParanoid" id="A7UW00"/>
<dbReference type="EMBL" id="CM002236">
    <property type="protein sequence ID" value="EDO65472.1"/>
    <property type="molecule type" value="Genomic_DNA"/>
</dbReference>
<dbReference type="VEuPathDB" id="FungiDB:NCU11211"/>
<gene>
    <name evidence="2" type="ORF">NCU11211</name>
</gene>
<dbReference type="Proteomes" id="UP000001805">
    <property type="component" value="Chromosome 1, Linkage Group I"/>
</dbReference>
<dbReference type="HOGENOM" id="CLU_002639_4_1_1"/>
<dbReference type="STRING" id="367110.A7UW00"/>
<dbReference type="GeneID" id="5847975"/>
<dbReference type="PANTHER" id="PTHR33112:SF1">
    <property type="entry name" value="HETEROKARYON INCOMPATIBILITY DOMAIN-CONTAINING PROTEIN"/>
    <property type="match status" value="1"/>
</dbReference>
<feature type="domain" description="Heterokaryon incompatibility" evidence="1">
    <location>
        <begin position="6"/>
        <end position="151"/>
    </location>
</feature>
<sequence>MADPRYVTLSYVWGNSEASPDSTGPSATTAPILPETSKLPKVVSDAMKVVLGLGYRYLWVDRYCVPQNDHAAKRIQIHNMGNVYAMSALTIIAAAGEDADYGLPGVSSVQVPQLWASVFNGHKKLPVVYHHPPHRDVIRSKWATRGWTYQEGLLSKRRLIFSDRHVFFQCQRMHTGGGLIGPQKLRLPLKDGTEASAMGYAKTDAILPYPEAWELGEKFFWARVTDFSGRTLSYDTDALNAIGGILTAFMEKSDVKSLECFSPVSSGKADG</sequence>
<evidence type="ECO:0000313" key="3">
    <source>
        <dbReference type="Proteomes" id="UP000001805"/>
    </source>
</evidence>
<reference evidence="2 3" key="1">
    <citation type="journal article" date="2003" name="Nature">
        <title>The genome sequence of the filamentous fungus Neurospora crassa.</title>
        <authorList>
            <person name="Galagan J.E."/>
            <person name="Calvo S.E."/>
            <person name="Borkovich K.A."/>
            <person name="Selker E.U."/>
            <person name="Read N.D."/>
            <person name="Jaffe D."/>
            <person name="FitzHugh W."/>
            <person name="Ma L.J."/>
            <person name="Smirnov S."/>
            <person name="Purcell S."/>
            <person name="Rehman B."/>
            <person name="Elkins T."/>
            <person name="Engels R."/>
            <person name="Wang S."/>
            <person name="Nielsen C.B."/>
            <person name="Butler J."/>
            <person name="Endrizzi M."/>
            <person name="Qui D."/>
            <person name="Ianakiev P."/>
            <person name="Bell-Pedersen D."/>
            <person name="Nelson M.A."/>
            <person name="Werner-Washburne M."/>
            <person name="Selitrennikoff C.P."/>
            <person name="Kinsey J.A."/>
            <person name="Braun E.L."/>
            <person name="Zelter A."/>
            <person name="Schulte U."/>
            <person name="Kothe G.O."/>
            <person name="Jedd G."/>
            <person name="Mewes W."/>
            <person name="Staben C."/>
            <person name="Marcotte E."/>
            <person name="Greenberg D."/>
            <person name="Roy A."/>
            <person name="Foley K."/>
            <person name="Naylor J."/>
            <person name="Stange-Thomann N."/>
            <person name="Barrett R."/>
            <person name="Gnerre S."/>
            <person name="Kamal M."/>
            <person name="Kamvysselis M."/>
            <person name="Mauceli E."/>
            <person name="Bielke C."/>
            <person name="Rudd S."/>
            <person name="Frishman D."/>
            <person name="Krystofova S."/>
            <person name="Rasmussen C."/>
            <person name="Metzenberg R.L."/>
            <person name="Perkins D.D."/>
            <person name="Kroken S."/>
            <person name="Cogoni C."/>
            <person name="Macino G."/>
            <person name="Catcheside D."/>
            <person name="Li W."/>
            <person name="Pratt R.J."/>
            <person name="Osmani S.A."/>
            <person name="DeSouza C.P."/>
            <person name="Glass L."/>
            <person name="Orbach M.J."/>
            <person name="Berglund J.A."/>
            <person name="Voelker R."/>
            <person name="Yarden O."/>
            <person name="Plamann M."/>
            <person name="Seiler S."/>
            <person name="Dunlap J."/>
            <person name="Radford A."/>
            <person name="Aramayo R."/>
            <person name="Natvig D.O."/>
            <person name="Alex L.A."/>
            <person name="Mannhaupt G."/>
            <person name="Ebbole D.J."/>
            <person name="Freitag M."/>
            <person name="Paulsen I."/>
            <person name="Sachs M.S."/>
            <person name="Lander E.S."/>
            <person name="Nusbaum C."/>
            <person name="Birren B."/>
        </authorList>
    </citation>
    <scope>NUCLEOTIDE SEQUENCE [LARGE SCALE GENOMIC DNA]</scope>
    <source>
        <strain evidence="3">ATCC 24698 / 74-OR23-1A / CBS 708.71 / DSM 1257 / FGSC 987</strain>
    </source>
</reference>
<name>A7UW00_NEUCR</name>